<dbReference type="Proteomes" id="UP001501469">
    <property type="component" value="Unassembled WGS sequence"/>
</dbReference>
<accession>A0ABP7URA5</accession>
<evidence type="ECO:0000256" key="1">
    <source>
        <dbReference type="SAM" id="Phobius"/>
    </source>
</evidence>
<evidence type="ECO:0000313" key="2">
    <source>
        <dbReference type="EMBL" id="GAA4050668.1"/>
    </source>
</evidence>
<keyword evidence="3" id="KW-1185">Reference proteome</keyword>
<comment type="caution">
    <text evidence="2">The sequence shown here is derived from an EMBL/GenBank/DDBJ whole genome shotgun (WGS) entry which is preliminary data.</text>
</comment>
<keyword evidence="1" id="KW-1133">Transmembrane helix</keyword>
<organism evidence="2 3">
    <name type="scientific">Hymenobacter glaciei</name>
    <dbReference type="NCBI Taxonomy" id="877209"/>
    <lineage>
        <taxon>Bacteria</taxon>
        <taxon>Pseudomonadati</taxon>
        <taxon>Bacteroidota</taxon>
        <taxon>Cytophagia</taxon>
        <taxon>Cytophagales</taxon>
        <taxon>Hymenobacteraceae</taxon>
        <taxon>Hymenobacter</taxon>
    </lineage>
</organism>
<sequence>MNQKSNANNKISIGTVQPIAVKRSSFIFVFIVCLTVAIGFVISNKTGYWIGLIIDATLFLYTYFRTINTVNVFICDKNFIIEHAFKRIVVKEFSLFKGIETSYFYYRIVFEDGTKYYFYPSLKGVWKSFIKDSQGYSNYVRGLMRIEGRESN</sequence>
<keyword evidence="1" id="KW-0812">Transmembrane</keyword>
<evidence type="ECO:0000313" key="3">
    <source>
        <dbReference type="Proteomes" id="UP001501469"/>
    </source>
</evidence>
<dbReference type="RefSeq" id="WP_345058518.1">
    <property type="nucleotide sequence ID" value="NZ_BAABDK010000032.1"/>
</dbReference>
<name>A0ABP7URA5_9BACT</name>
<reference evidence="3" key="1">
    <citation type="journal article" date="2019" name="Int. J. Syst. Evol. Microbiol.">
        <title>The Global Catalogue of Microorganisms (GCM) 10K type strain sequencing project: providing services to taxonomists for standard genome sequencing and annotation.</title>
        <authorList>
            <consortium name="The Broad Institute Genomics Platform"/>
            <consortium name="The Broad Institute Genome Sequencing Center for Infectious Disease"/>
            <person name="Wu L."/>
            <person name="Ma J."/>
        </authorList>
    </citation>
    <scope>NUCLEOTIDE SEQUENCE [LARGE SCALE GENOMIC DNA]</scope>
    <source>
        <strain evidence="3">JCM 17225</strain>
    </source>
</reference>
<keyword evidence="1" id="KW-0472">Membrane</keyword>
<dbReference type="EMBL" id="BAABDK010000032">
    <property type="protein sequence ID" value="GAA4050668.1"/>
    <property type="molecule type" value="Genomic_DNA"/>
</dbReference>
<proteinExistence type="predicted"/>
<gene>
    <name evidence="2" type="ORF">GCM10022409_41750</name>
</gene>
<protein>
    <recommendedName>
        <fullName evidence="4">DUF304 domain-containing protein</fullName>
    </recommendedName>
</protein>
<feature type="transmembrane region" description="Helical" evidence="1">
    <location>
        <begin position="20"/>
        <end position="42"/>
    </location>
</feature>
<evidence type="ECO:0008006" key="4">
    <source>
        <dbReference type="Google" id="ProtNLM"/>
    </source>
</evidence>
<feature type="transmembrane region" description="Helical" evidence="1">
    <location>
        <begin position="48"/>
        <end position="64"/>
    </location>
</feature>